<evidence type="ECO:0000256" key="8">
    <source>
        <dbReference type="ARBA" id="ARBA00030803"/>
    </source>
</evidence>
<keyword evidence="4" id="KW-0812">Transmembrane</keyword>
<dbReference type="RefSeq" id="WP_196292025.1">
    <property type="nucleotide sequence ID" value="NZ_JADQDM010000002.1"/>
</dbReference>
<organism evidence="10 11">
    <name type="scientific">Hymenobacter ruricola</name>
    <dbReference type="NCBI Taxonomy" id="2791023"/>
    <lineage>
        <taxon>Bacteria</taxon>
        <taxon>Pseudomonadati</taxon>
        <taxon>Bacteroidota</taxon>
        <taxon>Cytophagia</taxon>
        <taxon>Cytophagales</taxon>
        <taxon>Hymenobacteraceae</taxon>
        <taxon>Hymenobacter</taxon>
    </lineage>
</organism>
<evidence type="ECO:0000256" key="1">
    <source>
        <dbReference type="ARBA" id="ARBA00004167"/>
    </source>
</evidence>
<evidence type="ECO:0000256" key="2">
    <source>
        <dbReference type="ARBA" id="ARBA00004236"/>
    </source>
</evidence>
<name>A0ABS0I0X3_9BACT</name>
<dbReference type="InterPro" id="IPR041916">
    <property type="entry name" value="Anti_sigma_zinc_sf"/>
</dbReference>
<feature type="domain" description="Anti-sigma K factor RskA C-terminal" evidence="9">
    <location>
        <begin position="135"/>
        <end position="297"/>
    </location>
</feature>
<protein>
    <recommendedName>
        <fullName evidence="8">Regulator of SigK</fullName>
    </recommendedName>
    <alternativeName>
        <fullName evidence="7">Sigma-K anti-sigma factor RskA</fullName>
    </alternativeName>
</protein>
<evidence type="ECO:0000256" key="5">
    <source>
        <dbReference type="ARBA" id="ARBA00022989"/>
    </source>
</evidence>
<proteinExistence type="predicted"/>
<keyword evidence="5" id="KW-1133">Transmembrane helix</keyword>
<evidence type="ECO:0000256" key="4">
    <source>
        <dbReference type="ARBA" id="ARBA00022692"/>
    </source>
</evidence>
<dbReference type="Pfam" id="PF10099">
    <property type="entry name" value="RskA_C"/>
    <property type="match status" value="1"/>
</dbReference>
<evidence type="ECO:0000256" key="7">
    <source>
        <dbReference type="ARBA" id="ARBA00029829"/>
    </source>
</evidence>
<reference evidence="10 11" key="1">
    <citation type="submission" date="2020-11" db="EMBL/GenBank/DDBJ databases">
        <authorList>
            <person name="Kim M.K."/>
        </authorList>
    </citation>
    <scope>NUCLEOTIDE SEQUENCE [LARGE SCALE GENOMIC DNA]</scope>
    <source>
        <strain evidence="10 11">BT662</strain>
    </source>
</reference>
<dbReference type="Proteomes" id="UP000618931">
    <property type="component" value="Unassembled WGS sequence"/>
</dbReference>
<dbReference type="InterPro" id="IPR051474">
    <property type="entry name" value="Anti-sigma-K/W_factor"/>
</dbReference>
<evidence type="ECO:0000256" key="3">
    <source>
        <dbReference type="ARBA" id="ARBA00022475"/>
    </source>
</evidence>
<dbReference type="InterPro" id="IPR018764">
    <property type="entry name" value="RskA_C"/>
</dbReference>
<sequence>MENIQAYIESGILEQYALGELSPAEQAAVEAEAARHPEVREELAQVQAALGFYAEAHSVTPPAAMRERVLANVMAQIAAPATAATPNAALRADLDAAVSQNPSAAAASAQPIAGEAVIRPLTPAAEAPASSRSVWAMAASVALLLSLGANALLYSRWKDASSDLVALQNEQSRFATTTQVVERQLGELRQENQVLRSDEFRAVALVGTKDAPSTRARVLFNPATHKVYVDVKSMPALPAGKQYQLWALADGKPVDAGMIAQATAEGADLQEMKEIASAQAFAVTIEPAGGSASPTMPIQAMGAVAAASKS</sequence>
<keyword evidence="3" id="KW-1003">Cell membrane</keyword>
<comment type="subcellular location">
    <subcellularLocation>
        <location evidence="2">Cell membrane</location>
    </subcellularLocation>
    <subcellularLocation>
        <location evidence="1">Membrane</location>
        <topology evidence="1">Single-pass membrane protein</topology>
    </subcellularLocation>
</comment>
<comment type="caution">
    <text evidence="10">The sequence shown here is derived from an EMBL/GenBank/DDBJ whole genome shotgun (WGS) entry which is preliminary data.</text>
</comment>
<evidence type="ECO:0000259" key="9">
    <source>
        <dbReference type="Pfam" id="PF10099"/>
    </source>
</evidence>
<dbReference type="Gene3D" id="1.10.10.1320">
    <property type="entry name" value="Anti-sigma factor, zinc-finger domain"/>
    <property type="match status" value="1"/>
</dbReference>
<keyword evidence="11" id="KW-1185">Reference proteome</keyword>
<evidence type="ECO:0000313" key="10">
    <source>
        <dbReference type="EMBL" id="MBF9220580.1"/>
    </source>
</evidence>
<keyword evidence="6" id="KW-0472">Membrane</keyword>
<dbReference type="PANTHER" id="PTHR37461:SF1">
    <property type="entry name" value="ANTI-SIGMA-K FACTOR RSKA"/>
    <property type="match status" value="1"/>
</dbReference>
<dbReference type="PANTHER" id="PTHR37461">
    <property type="entry name" value="ANTI-SIGMA-K FACTOR RSKA"/>
    <property type="match status" value="1"/>
</dbReference>
<gene>
    <name evidence="10" type="ORF">I2H31_05640</name>
</gene>
<accession>A0ABS0I0X3</accession>
<evidence type="ECO:0000313" key="11">
    <source>
        <dbReference type="Proteomes" id="UP000618931"/>
    </source>
</evidence>
<evidence type="ECO:0000256" key="6">
    <source>
        <dbReference type="ARBA" id="ARBA00023136"/>
    </source>
</evidence>
<dbReference type="EMBL" id="JADQDM010000002">
    <property type="protein sequence ID" value="MBF9220580.1"/>
    <property type="molecule type" value="Genomic_DNA"/>
</dbReference>